<evidence type="ECO:0000259" key="4">
    <source>
        <dbReference type="Pfam" id="PF05193"/>
    </source>
</evidence>
<dbReference type="SUPFAM" id="SSF63411">
    <property type="entry name" value="LuxS/MPP-like metallohydrolase"/>
    <property type="match status" value="2"/>
</dbReference>
<dbReference type="PANTHER" id="PTHR11851:SF224">
    <property type="entry name" value="PROCESSING PROTEASE"/>
    <property type="match status" value="1"/>
</dbReference>
<feature type="domain" description="Peptidase M16 C-terminal" evidence="4">
    <location>
        <begin position="243"/>
        <end position="416"/>
    </location>
</feature>
<keyword evidence="2" id="KW-0732">Signal</keyword>
<dbReference type="InterPro" id="IPR011249">
    <property type="entry name" value="Metalloenz_LuxS/M16"/>
</dbReference>
<comment type="caution">
    <text evidence="5">The sequence shown here is derived from an EMBL/GenBank/DDBJ whole genome shotgun (WGS) entry which is preliminary data.</text>
</comment>
<gene>
    <name evidence="5" type="ORF">I2H31_10305</name>
</gene>
<reference evidence="5 6" key="1">
    <citation type="submission" date="2020-11" db="EMBL/GenBank/DDBJ databases">
        <authorList>
            <person name="Kim M.K."/>
        </authorList>
    </citation>
    <scope>NUCLEOTIDE SEQUENCE [LARGE SCALE GENOMIC DNA]</scope>
    <source>
        <strain evidence="5 6">BT662</strain>
    </source>
</reference>
<proteinExistence type="predicted"/>
<dbReference type="RefSeq" id="WP_196292958.1">
    <property type="nucleotide sequence ID" value="NZ_JADQDM010000004.1"/>
</dbReference>
<feature type="signal peptide" evidence="2">
    <location>
        <begin position="1"/>
        <end position="23"/>
    </location>
</feature>
<dbReference type="PANTHER" id="PTHR11851">
    <property type="entry name" value="METALLOPROTEASE"/>
    <property type="match status" value="1"/>
</dbReference>
<evidence type="ECO:0000313" key="6">
    <source>
        <dbReference type="Proteomes" id="UP000618931"/>
    </source>
</evidence>
<organism evidence="5 6">
    <name type="scientific">Hymenobacter ruricola</name>
    <dbReference type="NCBI Taxonomy" id="2791023"/>
    <lineage>
        <taxon>Bacteria</taxon>
        <taxon>Pseudomonadati</taxon>
        <taxon>Bacteroidota</taxon>
        <taxon>Cytophagia</taxon>
        <taxon>Cytophagales</taxon>
        <taxon>Hymenobacteraceae</taxon>
        <taxon>Hymenobacter</taxon>
    </lineage>
</organism>
<dbReference type="InterPro" id="IPR011765">
    <property type="entry name" value="Pept_M16_N"/>
</dbReference>
<dbReference type="InterPro" id="IPR007863">
    <property type="entry name" value="Peptidase_M16_C"/>
</dbReference>
<dbReference type="Proteomes" id="UP000618931">
    <property type="component" value="Unassembled WGS sequence"/>
</dbReference>
<dbReference type="Pfam" id="PF00675">
    <property type="entry name" value="Peptidase_M16"/>
    <property type="match status" value="1"/>
</dbReference>
<evidence type="ECO:0000259" key="3">
    <source>
        <dbReference type="Pfam" id="PF00675"/>
    </source>
</evidence>
<feature type="coiled-coil region" evidence="1">
    <location>
        <begin position="384"/>
        <end position="411"/>
    </location>
</feature>
<dbReference type="Gene3D" id="3.30.830.10">
    <property type="entry name" value="Metalloenzyme, LuxS/M16 peptidase-like"/>
    <property type="match status" value="2"/>
</dbReference>
<name>A0ABS0I3M5_9BACT</name>
<accession>A0ABS0I3M5</accession>
<feature type="domain" description="Peptidase M16 N-terminal" evidence="3">
    <location>
        <begin position="100"/>
        <end position="234"/>
    </location>
</feature>
<keyword evidence="1" id="KW-0175">Coiled coil</keyword>
<feature type="chain" id="PRO_5047052042" evidence="2">
    <location>
        <begin position="24"/>
        <end position="503"/>
    </location>
</feature>
<dbReference type="EMBL" id="JADQDM010000004">
    <property type="protein sequence ID" value="MBF9221495.1"/>
    <property type="molecule type" value="Genomic_DNA"/>
</dbReference>
<sequence>MNKLVIGLLSAALAGAAAPGAHAQKAPAKTKTTTKAQTATKPVIYSKGAAKAVAAAKASAVAKQAPPAGGQPRDFALPAKEDFTLDNGLRARLVPFGQVPKVSLMVAVQVGNVHEGPNEVAVADLLGKLMQEGTATMTAAQLAQRVARMGGSLSLSVGLDQTTLYASCLSEYAPELATIMADVVQHPAFPASELARLKADMKRQMTLARAQPGTQARMKFSNAIYGDHPYGRGLPTDAQIDALTLEQVQAFYKAQYGAQRTSVYAAGRFDAPALRQAITAAWSGFPQGPAPKIEIAKPLTRGDLLTQDRPNAPQSTIVVGLPVVDPSHPDYIRMRVMNSLLGGSFGSRITRNIREDKGYTYSPYSSLNTRYRAGTWTETADVTTSETGNSLKEIMNEVERLQKEAPSADELKGIQNYEGGMFVLRNSTPDGIIGQLNTLDLHGLPDTYLTEQVKNINAVTPQQVSETARKYIRPEAMTIVVVGDKKVVEPQLKKFQAERKKPL</sequence>
<protein>
    <submittedName>
        <fullName evidence="5">Insulinase family protein</fullName>
    </submittedName>
</protein>
<dbReference type="Pfam" id="PF05193">
    <property type="entry name" value="Peptidase_M16_C"/>
    <property type="match status" value="1"/>
</dbReference>
<dbReference type="InterPro" id="IPR050361">
    <property type="entry name" value="MPP/UQCRC_Complex"/>
</dbReference>
<evidence type="ECO:0000256" key="1">
    <source>
        <dbReference type="SAM" id="Coils"/>
    </source>
</evidence>
<evidence type="ECO:0000313" key="5">
    <source>
        <dbReference type="EMBL" id="MBF9221495.1"/>
    </source>
</evidence>
<evidence type="ECO:0000256" key="2">
    <source>
        <dbReference type="SAM" id="SignalP"/>
    </source>
</evidence>
<keyword evidence="6" id="KW-1185">Reference proteome</keyword>